<proteinExistence type="predicted"/>
<dbReference type="AlphaFoldDB" id="G4YE56"/>
<dbReference type="RefSeq" id="XP_009516912.1">
    <property type="nucleotide sequence ID" value="XM_009518617.1"/>
</dbReference>
<dbReference type="KEGG" id="psoj:PHYSODRAFT_468014"/>
<organism evidence="1 2">
    <name type="scientific">Phytophthora sojae (strain P6497)</name>
    <name type="common">Soybean stem and root rot agent</name>
    <name type="synonym">Phytophthora megasperma f. sp. glycines</name>
    <dbReference type="NCBI Taxonomy" id="1094619"/>
    <lineage>
        <taxon>Eukaryota</taxon>
        <taxon>Sar</taxon>
        <taxon>Stramenopiles</taxon>
        <taxon>Oomycota</taxon>
        <taxon>Peronosporomycetes</taxon>
        <taxon>Peronosporales</taxon>
        <taxon>Peronosporaceae</taxon>
        <taxon>Phytophthora</taxon>
    </lineage>
</organism>
<keyword evidence="2" id="KW-1185">Reference proteome</keyword>
<accession>G4YE56</accession>
<name>G4YE56_PHYSP</name>
<protein>
    <submittedName>
        <fullName evidence="1">Uncharacterized protein</fullName>
    </submittedName>
</protein>
<dbReference type="EMBL" id="JH159151">
    <property type="protein sequence ID" value="EGZ29637.1"/>
    <property type="molecule type" value="Genomic_DNA"/>
</dbReference>
<evidence type="ECO:0000313" key="1">
    <source>
        <dbReference type="EMBL" id="EGZ29637.1"/>
    </source>
</evidence>
<sequence>MADVEGLLRTNADVEVANARTRVKSPRSRIERTLKLSNSSRSKTTGLALVEPLGIAIVVSNLLNGLRDDSLRVLQMNERNIQSRKHCTLGLDWSQKQPLLDIHCHPIMLFPALVNAETKTNLWISHQVKLLENRM</sequence>
<dbReference type="InParanoid" id="G4YE56"/>
<reference evidence="1 2" key="1">
    <citation type="journal article" date="2006" name="Science">
        <title>Phytophthora genome sequences uncover evolutionary origins and mechanisms of pathogenesis.</title>
        <authorList>
            <person name="Tyler B.M."/>
            <person name="Tripathy S."/>
            <person name="Zhang X."/>
            <person name="Dehal P."/>
            <person name="Jiang R.H."/>
            <person name="Aerts A."/>
            <person name="Arredondo F.D."/>
            <person name="Baxter L."/>
            <person name="Bensasson D."/>
            <person name="Beynon J.L."/>
            <person name="Chapman J."/>
            <person name="Damasceno C.M."/>
            <person name="Dorrance A.E."/>
            <person name="Dou D."/>
            <person name="Dickerman A.W."/>
            <person name="Dubchak I.L."/>
            <person name="Garbelotto M."/>
            <person name="Gijzen M."/>
            <person name="Gordon S.G."/>
            <person name="Govers F."/>
            <person name="Grunwald N.J."/>
            <person name="Huang W."/>
            <person name="Ivors K.L."/>
            <person name="Jones R.W."/>
            <person name="Kamoun S."/>
            <person name="Krampis K."/>
            <person name="Lamour K.H."/>
            <person name="Lee M.K."/>
            <person name="McDonald W.H."/>
            <person name="Medina M."/>
            <person name="Meijer H.J."/>
            <person name="Nordberg E.K."/>
            <person name="Maclean D.J."/>
            <person name="Ospina-Giraldo M.D."/>
            <person name="Morris P.F."/>
            <person name="Phuntumart V."/>
            <person name="Putnam N.H."/>
            <person name="Rash S."/>
            <person name="Rose J.K."/>
            <person name="Sakihama Y."/>
            <person name="Salamov A.A."/>
            <person name="Savidor A."/>
            <person name="Scheuring C.F."/>
            <person name="Smith B.M."/>
            <person name="Sobral B.W."/>
            <person name="Terry A."/>
            <person name="Torto-Alalibo T.A."/>
            <person name="Win J."/>
            <person name="Xu Z."/>
            <person name="Zhang H."/>
            <person name="Grigoriev I.V."/>
            <person name="Rokhsar D.S."/>
            <person name="Boore J.L."/>
        </authorList>
    </citation>
    <scope>NUCLEOTIDE SEQUENCE [LARGE SCALE GENOMIC DNA]</scope>
    <source>
        <strain evidence="1 2">P6497</strain>
    </source>
</reference>
<dbReference type="GeneID" id="20653631"/>
<gene>
    <name evidence="1" type="ORF">PHYSODRAFT_468014</name>
</gene>
<evidence type="ECO:0000313" key="2">
    <source>
        <dbReference type="Proteomes" id="UP000002640"/>
    </source>
</evidence>
<dbReference type="OMA" id="KPNMWIS"/>
<dbReference type="Proteomes" id="UP000002640">
    <property type="component" value="Unassembled WGS sequence"/>
</dbReference>